<organism evidence="7 8">
    <name type="scientific">Pelagibacterium lacus</name>
    <dbReference type="NCBI Taxonomy" id="2282655"/>
    <lineage>
        <taxon>Bacteria</taxon>
        <taxon>Pseudomonadati</taxon>
        <taxon>Pseudomonadota</taxon>
        <taxon>Alphaproteobacteria</taxon>
        <taxon>Hyphomicrobiales</taxon>
        <taxon>Devosiaceae</taxon>
        <taxon>Pelagibacterium</taxon>
    </lineage>
</organism>
<evidence type="ECO:0000256" key="4">
    <source>
        <dbReference type="PROSITE-ProRule" id="PRU00433"/>
    </source>
</evidence>
<keyword evidence="2 4" id="KW-0479">Metal-binding</keyword>
<feature type="domain" description="Cytochrome c" evidence="6">
    <location>
        <begin position="35"/>
        <end position="111"/>
    </location>
</feature>
<evidence type="ECO:0000259" key="6">
    <source>
        <dbReference type="PROSITE" id="PS51007"/>
    </source>
</evidence>
<dbReference type="GO" id="GO:0020037">
    <property type="term" value="F:heme binding"/>
    <property type="evidence" value="ECO:0007669"/>
    <property type="project" value="InterPro"/>
</dbReference>
<protein>
    <submittedName>
        <fullName evidence="7">Cytochrome c</fullName>
    </submittedName>
</protein>
<dbReference type="EMBL" id="QQNH01000003">
    <property type="protein sequence ID" value="RDE10064.1"/>
    <property type="molecule type" value="Genomic_DNA"/>
</dbReference>
<gene>
    <name evidence="7" type="ORF">DVH29_03810</name>
</gene>
<dbReference type="OrthoDB" id="9779283at2"/>
<evidence type="ECO:0000256" key="1">
    <source>
        <dbReference type="ARBA" id="ARBA00022617"/>
    </source>
</evidence>
<evidence type="ECO:0000256" key="5">
    <source>
        <dbReference type="SAM" id="SignalP"/>
    </source>
</evidence>
<keyword evidence="8" id="KW-1185">Reference proteome</keyword>
<dbReference type="Proteomes" id="UP000253759">
    <property type="component" value="Unassembled WGS sequence"/>
</dbReference>
<comment type="caution">
    <text evidence="7">The sequence shown here is derived from an EMBL/GenBank/DDBJ whole genome shotgun (WGS) entry which is preliminary data.</text>
</comment>
<evidence type="ECO:0000313" key="7">
    <source>
        <dbReference type="EMBL" id="RDE10064.1"/>
    </source>
</evidence>
<dbReference type="Pfam" id="PF13442">
    <property type="entry name" value="Cytochrome_CBB3"/>
    <property type="match status" value="1"/>
</dbReference>
<keyword evidence="3 4" id="KW-0408">Iron</keyword>
<dbReference type="InterPro" id="IPR036909">
    <property type="entry name" value="Cyt_c-like_dom_sf"/>
</dbReference>
<sequence length="195" mass="19913">MTIRSKYLGTRTVLAAAGLFGLWVAPASADVFTEAQAAAGKQSYATQCAMCHGDALLGPNAPALVGTEVMQNFDTAQGMYSYIAAAMPPQAPGALDEEVYVNIMAYILEANGAVAGDTELTADPALLSAIKLAEVTAGSGAAPAADGAPAPVETDVPQAYTWGQTLPSILPSAPEAQEPAVPQAYTWGQTLPTVN</sequence>
<name>A0A369W5X6_9HYPH</name>
<reference evidence="8" key="1">
    <citation type="submission" date="2018-07" db="EMBL/GenBank/DDBJ databases">
        <authorList>
            <person name="Liu B.-T."/>
            <person name="Du Z."/>
        </authorList>
    </citation>
    <scope>NUCLEOTIDE SEQUENCE [LARGE SCALE GENOMIC DNA]</scope>
    <source>
        <strain evidence="8">XYN52</strain>
    </source>
</reference>
<dbReference type="Gene3D" id="1.10.760.10">
    <property type="entry name" value="Cytochrome c-like domain"/>
    <property type="match status" value="1"/>
</dbReference>
<feature type="chain" id="PRO_5016919741" evidence="5">
    <location>
        <begin position="30"/>
        <end position="195"/>
    </location>
</feature>
<feature type="signal peptide" evidence="5">
    <location>
        <begin position="1"/>
        <end position="29"/>
    </location>
</feature>
<dbReference type="GO" id="GO:0009055">
    <property type="term" value="F:electron transfer activity"/>
    <property type="evidence" value="ECO:0007669"/>
    <property type="project" value="InterPro"/>
</dbReference>
<accession>A0A369W5X6</accession>
<dbReference type="GO" id="GO:0046872">
    <property type="term" value="F:metal ion binding"/>
    <property type="evidence" value="ECO:0007669"/>
    <property type="project" value="UniProtKB-KW"/>
</dbReference>
<dbReference type="AlphaFoldDB" id="A0A369W5X6"/>
<dbReference type="PROSITE" id="PS51007">
    <property type="entry name" value="CYTC"/>
    <property type="match status" value="1"/>
</dbReference>
<dbReference type="SUPFAM" id="SSF46626">
    <property type="entry name" value="Cytochrome c"/>
    <property type="match status" value="1"/>
</dbReference>
<evidence type="ECO:0000256" key="2">
    <source>
        <dbReference type="ARBA" id="ARBA00022723"/>
    </source>
</evidence>
<dbReference type="InterPro" id="IPR009056">
    <property type="entry name" value="Cyt_c-like_dom"/>
</dbReference>
<proteinExistence type="predicted"/>
<keyword evidence="5" id="KW-0732">Signal</keyword>
<dbReference type="RefSeq" id="WP_114644828.1">
    <property type="nucleotide sequence ID" value="NZ_QQNH01000003.1"/>
</dbReference>
<evidence type="ECO:0000313" key="8">
    <source>
        <dbReference type="Proteomes" id="UP000253759"/>
    </source>
</evidence>
<keyword evidence="1 4" id="KW-0349">Heme</keyword>
<evidence type="ECO:0000256" key="3">
    <source>
        <dbReference type="ARBA" id="ARBA00023004"/>
    </source>
</evidence>